<accession>A0A2G9I033</accession>
<keyword evidence="2" id="KW-1185">Reference proteome</keyword>
<proteinExistence type="predicted"/>
<sequence length="102" mass="11866">METFWVTQHLYSNDFMANYENWTAHKKELWGSNRAGGMVPRFENREEKNSYVNMVMDAVGSGVDAEDNNMEDEPNPLAKKFYDLLKDTDDPLWDGCTKHTIL</sequence>
<dbReference type="EMBL" id="NKXS01000622">
    <property type="protein sequence ID" value="PIN23118.1"/>
    <property type="molecule type" value="Genomic_DNA"/>
</dbReference>
<dbReference type="AlphaFoldDB" id="A0A2G9I033"/>
<evidence type="ECO:0000313" key="2">
    <source>
        <dbReference type="Proteomes" id="UP000231279"/>
    </source>
</evidence>
<protein>
    <submittedName>
        <fullName evidence="1">Uncharacterized protein</fullName>
    </submittedName>
</protein>
<dbReference type="Proteomes" id="UP000231279">
    <property type="component" value="Unassembled WGS sequence"/>
</dbReference>
<organism evidence="1 2">
    <name type="scientific">Handroanthus impetiginosus</name>
    <dbReference type="NCBI Taxonomy" id="429701"/>
    <lineage>
        <taxon>Eukaryota</taxon>
        <taxon>Viridiplantae</taxon>
        <taxon>Streptophyta</taxon>
        <taxon>Embryophyta</taxon>
        <taxon>Tracheophyta</taxon>
        <taxon>Spermatophyta</taxon>
        <taxon>Magnoliopsida</taxon>
        <taxon>eudicotyledons</taxon>
        <taxon>Gunneridae</taxon>
        <taxon>Pentapetalae</taxon>
        <taxon>asterids</taxon>
        <taxon>lamiids</taxon>
        <taxon>Lamiales</taxon>
        <taxon>Bignoniaceae</taxon>
        <taxon>Crescentiina</taxon>
        <taxon>Tabebuia alliance</taxon>
        <taxon>Handroanthus</taxon>
    </lineage>
</organism>
<dbReference type="OrthoDB" id="910950at2759"/>
<reference evidence="2" key="1">
    <citation type="journal article" date="2018" name="Gigascience">
        <title>Genome assembly of the Pink Ipe (Handroanthus impetiginosus, Bignoniaceae), a highly valued, ecologically keystone Neotropical timber forest tree.</title>
        <authorList>
            <person name="Silva-Junior O.B."/>
            <person name="Grattapaglia D."/>
            <person name="Novaes E."/>
            <person name="Collevatti R.G."/>
        </authorList>
    </citation>
    <scope>NUCLEOTIDE SEQUENCE [LARGE SCALE GENOMIC DNA]</scope>
    <source>
        <strain evidence="2">cv. UFG-1</strain>
    </source>
</reference>
<evidence type="ECO:0000313" key="1">
    <source>
        <dbReference type="EMBL" id="PIN23118.1"/>
    </source>
</evidence>
<gene>
    <name evidence="1" type="ORF">CDL12_04154</name>
</gene>
<name>A0A2G9I033_9LAMI</name>
<comment type="caution">
    <text evidence="1">The sequence shown here is derived from an EMBL/GenBank/DDBJ whole genome shotgun (WGS) entry which is preliminary data.</text>
</comment>